<name>A0A0U3MVD3_9BURK</name>
<keyword evidence="2" id="KW-0285">Flavoprotein</keyword>
<dbReference type="PATRIC" id="fig|76731.3.peg.1431"/>
<dbReference type="InterPro" id="IPR023166">
    <property type="entry name" value="BaiN-like_dom_sf"/>
</dbReference>
<dbReference type="Pfam" id="PF03486">
    <property type="entry name" value="HI0933_like"/>
    <property type="match status" value="1"/>
</dbReference>
<proteinExistence type="predicted"/>
<dbReference type="EMBL" id="CP013729">
    <property type="protein sequence ID" value="ALV05892.1"/>
    <property type="molecule type" value="Genomic_DNA"/>
</dbReference>
<keyword evidence="8" id="KW-1185">Reference proteome</keyword>
<dbReference type="Pfam" id="PF22780">
    <property type="entry name" value="HI0933_like_1st"/>
    <property type="match status" value="1"/>
</dbReference>
<dbReference type="InterPro" id="IPR057661">
    <property type="entry name" value="RsdA/BaiN/AoA(So)_Rossmann"/>
</dbReference>
<comment type="cofactor">
    <cofactor evidence="1">
        <name>FAD</name>
        <dbReference type="ChEBI" id="CHEBI:57692"/>
    </cofactor>
</comment>
<dbReference type="Gene3D" id="2.40.30.10">
    <property type="entry name" value="Translation factors"/>
    <property type="match status" value="1"/>
</dbReference>
<feature type="region of interest" description="Disordered" evidence="4">
    <location>
        <begin position="1"/>
        <end position="25"/>
    </location>
</feature>
<dbReference type="RefSeq" id="WP_083525411.1">
    <property type="nucleotide sequence ID" value="NZ_CP013729.1"/>
</dbReference>
<dbReference type="STRING" id="76731.RD2015_1402"/>
<evidence type="ECO:0000259" key="6">
    <source>
        <dbReference type="Pfam" id="PF22780"/>
    </source>
</evidence>
<dbReference type="SUPFAM" id="SSF51905">
    <property type="entry name" value="FAD/NAD(P)-binding domain"/>
    <property type="match status" value="1"/>
</dbReference>
<evidence type="ECO:0000259" key="5">
    <source>
        <dbReference type="Pfam" id="PF03486"/>
    </source>
</evidence>
<evidence type="ECO:0000313" key="7">
    <source>
        <dbReference type="EMBL" id="ALV05892.1"/>
    </source>
</evidence>
<dbReference type="PANTHER" id="PTHR42887">
    <property type="entry name" value="OS12G0638800 PROTEIN"/>
    <property type="match status" value="1"/>
</dbReference>
<evidence type="ECO:0000256" key="3">
    <source>
        <dbReference type="ARBA" id="ARBA00022827"/>
    </source>
</evidence>
<evidence type="ECO:0000313" key="8">
    <source>
        <dbReference type="Proteomes" id="UP000060699"/>
    </source>
</evidence>
<dbReference type="InterPro" id="IPR022460">
    <property type="entry name" value="Flavoprotein_PP4765"/>
</dbReference>
<feature type="compositionally biased region" description="Polar residues" evidence="4">
    <location>
        <begin position="1"/>
        <end position="17"/>
    </location>
</feature>
<dbReference type="OrthoDB" id="5288829at2"/>
<dbReference type="NCBIfam" id="TIGR03862">
    <property type="entry name" value="flavo_PP4765"/>
    <property type="match status" value="1"/>
</dbReference>
<feature type="domain" description="RsdA/BaiN/AoA(So)-like insert" evidence="6">
    <location>
        <begin position="257"/>
        <end position="401"/>
    </location>
</feature>
<keyword evidence="3" id="KW-0274">FAD</keyword>
<dbReference type="Gene3D" id="1.10.8.260">
    <property type="entry name" value="HI0933 insert domain-like"/>
    <property type="match status" value="1"/>
</dbReference>
<feature type="domain" description="RsdA/BaiN/AoA(So)-like Rossmann fold-like" evidence="5">
    <location>
        <begin position="25"/>
        <end position="455"/>
    </location>
</feature>
<accession>A0A0U3MVD3</accession>
<dbReference type="InterPro" id="IPR055178">
    <property type="entry name" value="RsdA/BaiN/AoA(So)-like_dom"/>
</dbReference>
<dbReference type="SUPFAM" id="SSF160996">
    <property type="entry name" value="HI0933 insert domain-like"/>
    <property type="match status" value="1"/>
</dbReference>
<dbReference type="PRINTS" id="PR00420">
    <property type="entry name" value="RNGMNOXGNASE"/>
</dbReference>
<dbReference type="AlphaFoldDB" id="A0A0U3MVD3"/>
<evidence type="ECO:0000256" key="1">
    <source>
        <dbReference type="ARBA" id="ARBA00001974"/>
    </source>
</evidence>
<dbReference type="InterPro" id="IPR004792">
    <property type="entry name" value="BaiN-like"/>
</dbReference>
<dbReference type="InterPro" id="IPR036188">
    <property type="entry name" value="FAD/NAD-bd_sf"/>
</dbReference>
<gene>
    <name evidence="7" type="ORF">RD2015_1402</name>
</gene>
<dbReference type="Gene3D" id="3.50.50.60">
    <property type="entry name" value="FAD/NAD(P)-binding domain"/>
    <property type="match status" value="2"/>
</dbReference>
<reference evidence="7 8" key="1">
    <citation type="submission" date="2015-12" db="EMBL/GenBank/DDBJ databases">
        <title>Complete genome of Roseateles depolymerans KCTC 42856.</title>
        <authorList>
            <person name="Kim K.M."/>
        </authorList>
    </citation>
    <scope>NUCLEOTIDE SEQUENCE [LARGE SCALE GENOMIC DNA]</scope>
    <source>
        <strain evidence="7 8">KCTC 42856</strain>
    </source>
</reference>
<dbReference type="Proteomes" id="UP000060699">
    <property type="component" value="Chromosome"/>
</dbReference>
<dbReference type="KEGG" id="rdp:RD2015_1402"/>
<organism evidence="7 8">
    <name type="scientific">Roseateles depolymerans</name>
    <dbReference type="NCBI Taxonomy" id="76731"/>
    <lineage>
        <taxon>Bacteria</taxon>
        <taxon>Pseudomonadati</taxon>
        <taxon>Pseudomonadota</taxon>
        <taxon>Betaproteobacteria</taxon>
        <taxon>Burkholderiales</taxon>
        <taxon>Sphaerotilaceae</taxon>
        <taxon>Roseateles</taxon>
    </lineage>
</organism>
<evidence type="ECO:0000256" key="2">
    <source>
        <dbReference type="ARBA" id="ARBA00022630"/>
    </source>
</evidence>
<dbReference type="PANTHER" id="PTHR42887:SF1">
    <property type="entry name" value="BLR3961 PROTEIN"/>
    <property type="match status" value="1"/>
</dbReference>
<protein>
    <submittedName>
        <fullName evidence="7">NAD(FAD)-utilizing dehydrogenase</fullName>
    </submittedName>
</protein>
<evidence type="ECO:0000256" key="4">
    <source>
        <dbReference type="SAM" id="MobiDB-lite"/>
    </source>
</evidence>
<sequence length="466" mass="49507">MPDHNASSPFPSSSQPDATPGPGGRVLVIGGGPAGLMAAERLALAGVQVDLFDAMASVGRKFLLAGKGGLNLTHSEARPRFEERYFERQSAVSPWLDRFDGEALRRWAADLGVETFVGTSGRVFPKDLKAAPLLRAWLHRLRGQGVRLHMRHRWLGWTEEGGCRFQGPDGESVWRGDAVVLALGGASWPQLGSDGRWVPLLTEAGADVRALRPANCGFDLGRRRADASVAGDTAQATGAQSAGTVGAAGAASREAGWTPFFVEKFAGQPVKPVALSVSSPDGREFSRQGEFVVTATGIEGSLVYAASALIRDVIEAQGEALIHLDLLPGRDTAWVAEQVAYPRGSRSMSSHLKSRLNLDGLKAALLHEVLDKSQYGDVVTLARTIKALPLHLAAPRPIAEVISTAGGVQLESLDEHLMVKRRPGVFVAGEMLDWEAPTGGYLLTATMASGVVAGDGAATWLRHAKR</sequence>